<organism evidence="1 2">
    <name type="scientific">Streptomyces spinoverrucosus</name>
    <dbReference type="NCBI Taxonomy" id="284043"/>
    <lineage>
        <taxon>Bacteria</taxon>
        <taxon>Bacillati</taxon>
        <taxon>Actinomycetota</taxon>
        <taxon>Actinomycetes</taxon>
        <taxon>Kitasatosporales</taxon>
        <taxon>Streptomycetaceae</taxon>
        <taxon>Streptomyces</taxon>
    </lineage>
</organism>
<protein>
    <submittedName>
        <fullName evidence="1">Uncharacterized protein</fullName>
    </submittedName>
</protein>
<accession>A0A4Y3VJ60</accession>
<keyword evidence="2" id="KW-1185">Reference proteome</keyword>
<name>A0A4Y3VJ60_9ACTN</name>
<gene>
    <name evidence="1" type="ORF">SSP24_47370</name>
</gene>
<comment type="caution">
    <text evidence="1">The sequence shown here is derived from an EMBL/GenBank/DDBJ whole genome shotgun (WGS) entry which is preliminary data.</text>
</comment>
<evidence type="ECO:0000313" key="1">
    <source>
        <dbReference type="EMBL" id="GEC07082.1"/>
    </source>
</evidence>
<dbReference type="Proteomes" id="UP000317881">
    <property type="component" value="Unassembled WGS sequence"/>
</dbReference>
<proteinExistence type="predicted"/>
<reference evidence="1 2" key="1">
    <citation type="submission" date="2019-06" db="EMBL/GenBank/DDBJ databases">
        <title>Whole genome shotgun sequence of Streptomyces spinoverrucosus NBRC 14228.</title>
        <authorList>
            <person name="Hosoyama A."/>
            <person name="Uohara A."/>
            <person name="Ohji S."/>
            <person name="Ichikawa N."/>
        </authorList>
    </citation>
    <scope>NUCLEOTIDE SEQUENCE [LARGE SCALE GENOMIC DNA]</scope>
    <source>
        <strain evidence="1 2">NBRC 14228</strain>
    </source>
</reference>
<dbReference type="EMBL" id="BJND01000035">
    <property type="protein sequence ID" value="GEC07082.1"/>
    <property type="molecule type" value="Genomic_DNA"/>
</dbReference>
<dbReference type="AlphaFoldDB" id="A0A4Y3VJ60"/>
<evidence type="ECO:0000313" key="2">
    <source>
        <dbReference type="Proteomes" id="UP000317881"/>
    </source>
</evidence>
<sequence>MHHRDVTLHTGSFVLPVIGRGHEDPQGLFVDPLQLQDLAPILVFDERSSLTGLEMQEQQFPFEEVAAVVSAGAHCQQWERGVEGHRMNREARVNEEAAAQIRRSIDRYWGRDAIYAPARHGQQITPLVPHSQDGFVHRREWMRVGCGHTHDLRRPGGSWEASCCGDVDENQEQDADSTFGRDARPT</sequence>